<reference evidence="1 2" key="1">
    <citation type="journal article" date="2019" name="Int. J. Syst. Evol. Microbiol.">
        <title>The Global Catalogue of Microorganisms (GCM) 10K type strain sequencing project: providing services to taxonomists for standard genome sequencing and annotation.</title>
        <authorList>
            <consortium name="The Broad Institute Genomics Platform"/>
            <consortium name="The Broad Institute Genome Sequencing Center for Infectious Disease"/>
            <person name="Wu L."/>
            <person name="Ma J."/>
        </authorList>
    </citation>
    <scope>NUCLEOTIDE SEQUENCE [LARGE SCALE GENOMIC DNA]</scope>
    <source>
        <strain evidence="1 2">JCM 12389</strain>
    </source>
</reference>
<evidence type="ECO:0000313" key="2">
    <source>
        <dbReference type="Proteomes" id="UP001500880"/>
    </source>
</evidence>
<proteinExistence type="predicted"/>
<protein>
    <submittedName>
        <fullName evidence="1">Uncharacterized protein</fullName>
    </submittedName>
</protein>
<name>A0ABN1BC20_9BACI</name>
<keyword evidence="2" id="KW-1185">Reference proteome</keyword>
<dbReference type="EMBL" id="BAAADO010000004">
    <property type="protein sequence ID" value="GAA0494565.1"/>
    <property type="molecule type" value="Genomic_DNA"/>
</dbReference>
<gene>
    <name evidence="1" type="ORF">GCM10008986_21470</name>
</gene>
<evidence type="ECO:0000313" key="1">
    <source>
        <dbReference type="EMBL" id="GAA0494565.1"/>
    </source>
</evidence>
<accession>A0ABN1BC20</accession>
<comment type="caution">
    <text evidence="1">The sequence shown here is derived from an EMBL/GenBank/DDBJ whole genome shotgun (WGS) entry which is preliminary data.</text>
</comment>
<sequence length="64" mass="7153">MSVLAQDVPLLTDKESTHIPSAKTAIHSLLTLDNIGMTRSQYTYNQNIHLVEAEHVDSYGNSPW</sequence>
<organism evidence="1 2">
    <name type="scientific">Salinibacillus aidingensis</name>
    <dbReference type="NCBI Taxonomy" id="237684"/>
    <lineage>
        <taxon>Bacteria</taxon>
        <taxon>Bacillati</taxon>
        <taxon>Bacillota</taxon>
        <taxon>Bacilli</taxon>
        <taxon>Bacillales</taxon>
        <taxon>Bacillaceae</taxon>
        <taxon>Salinibacillus</taxon>
    </lineage>
</organism>
<dbReference type="Proteomes" id="UP001500880">
    <property type="component" value="Unassembled WGS sequence"/>
</dbReference>